<sequence>MTLDSVVPWGRTLDEYRRMFNLTESDLRKRILGVGDGPASFNAEMQQKGHYVVSMDPIYAISAAEIASRIEQTYDTVMQQVKANAANYNWTDFQDADDLGRQRMQAMHHFLAGYENGKQSGRYRVDALPVTSFADQSFDLALYSHLLFLYSAHLSEAFHIQAVGELLRIADEVRIFPLVDLTNQCSPFLNAVLADCQRNGFQTELIEVSYHFQKNSGQMLCIKK</sequence>
<evidence type="ECO:0000313" key="1">
    <source>
        <dbReference type="EMBL" id="RAJ89763.1"/>
    </source>
</evidence>
<evidence type="ECO:0008006" key="3">
    <source>
        <dbReference type="Google" id="ProtNLM"/>
    </source>
</evidence>
<reference evidence="1 2" key="1">
    <citation type="submission" date="2018-06" db="EMBL/GenBank/DDBJ databases">
        <title>Genomic Encyclopedia of Archaeal and Bacterial Type Strains, Phase II (KMG-II): from individual species to whole genera.</title>
        <authorList>
            <person name="Goeker M."/>
        </authorList>
    </citation>
    <scope>NUCLEOTIDE SEQUENCE [LARGE SCALE GENOMIC DNA]</scope>
    <source>
        <strain evidence="1 2">DSM 21851</strain>
    </source>
</reference>
<proteinExistence type="predicted"/>
<dbReference type="OrthoDB" id="9787807at2"/>
<name>A0A327WF46_LARAB</name>
<dbReference type="Proteomes" id="UP000248790">
    <property type="component" value="Unassembled WGS sequence"/>
</dbReference>
<dbReference type="AlphaFoldDB" id="A0A327WF46"/>
<dbReference type="RefSeq" id="WP_111631658.1">
    <property type="nucleotide sequence ID" value="NZ_QLMC01000024.1"/>
</dbReference>
<keyword evidence="2" id="KW-1185">Reference proteome</keyword>
<protein>
    <recommendedName>
        <fullName evidence="3">SAM-dependent methyltransferase</fullName>
    </recommendedName>
</protein>
<comment type="caution">
    <text evidence="1">The sequence shown here is derived from an EMBL/GenBank/DDBJ whole genome shotgun (WGS) entry which is preliminary data.</text>
</comment>
<gene>
    <name evidence="1" type="ORF">LX87_05685</name>
</gene>
<dbReference type="EMBL" id="QLMC01000024">
    <property type="protein sequence ID" value="RAJ89763.1"/>
    <property type="molecule type" value="Genomic_DNA"/>
</dbReference>
<accession>A0A327WF46</accession>
<organism evidence="1 2">
    <name type="scientific">Larkinella arboricola</name>
    <dbReference type="NCBI Taxonomy" id="643671"/>
    <lineage>
        <taxon>Bacteria</taxon>
        <taxon>Pseudomonadati</taxon>
        <taxon>Bacteroidota</taxon>
        <taxon>Cytophagia</taxon>
        <taxon>Cytophagales</taxon>
        <taxon>Spirosomataceae</taxon>
        <taxon>Larkinella</taxon>
    </lineage>
</organism>
<evidence type="ECO:0000313" key="2">
    <source>
        <dbReference type="Proteomes" id="UP000248790"/>
    </source>
</evidence>